<keyword evidence="2" id="KW-1185">Reference proteome</keyword>
<dbReference type="EnsemblPlants" id="OGLUM06G02030.1">
    <property type="protein sequence ID" value="OGLUM06G02030.1"/>
    <property type="gene ID" value="OGLUM06G02030"/>
</dbReference>
<reference evidence="1" key="1">
    <citation type="submission" date="2015-04" db="UniProtKB">
        <authorList>
            <consortium name="EnsemblPlants"/>
        </authorList>
    </citation>
    <scope>IDENTIFICATION</scope>
</reference>
<name>A0A0E0A4K2_9ORYZ</name>
<accession>A0A0E0A4K2</accession>
<evidence type="ECO:0000313" key="1">
    <source>
        <dbReference type="EnsemblPlants" id="OGLUM06G02030.1"/>
    </source>
</evidence>
<organism evidence="1">
    <name type="scientific">Oryza glumipatula</name>
    <dbReference type="NCBI Taxonomy" id="40148"/>
    <lineage>
        <taxon>Eukaryota</taxon>
        <taxon>Viridiplantae</taxon>
        <taxon>Streptophyta</taxon>
        <taxon>Embryophyta</taxon>
        <taxon>Tracheophyta</taxon>
        <taxon>Spermatophyta</taxon>
        <taxon>Magnoliopsida</taxon>
        <taxon>Liliopsida</taxon>
        <taxon>Poales</taxon>
        <taxon>Poaceae</taxon>
        <taxon>BOP clade</taxon>
        <taxon>Oryzoideae</taxon>
        <taxon>Oryzeae</taxon>
        <taxon>Oryzinae</taxon>
        <taxon>Oryza</taxon>
    </lineage>
</organism>
<dbReference type="Gramene" id="OGLUM06G02030.1">
    <property type="protein sequence ID" value="OGLUM06G02030.1"/>
    <property type="gene ID" value="OGLUM06G02030"/>
</dbReference>
<dbReference type="HOGENOM" id="CLU_2376282_0_0_1"/>
<dbReference type="Proteomes" id="UP000026961">
    <property type="component" value="Chromosome 6"/>
</dbReference>
<proteinExistence type="predicted"/>
<sequence length="95" mass="10491">MQFLTISSYAGVPTTLMARFRVAATFFTSLGSTTLHCQKNHITSNHAYVDAETAHVETSLAFDDRVHEPTGGRASTGLEKSTRKIIMHLHCIAQR</sequence>
<dbReference type="AlphaFoldDB" id="A0A0E0A4K2"/>
<evidence type="ECO:0000313" key="2">
    <source>
        <dbReference type="Proteomes" id="UP000026961"/>
    </source>
</evidence>
<protein>
    <submittedName>
        <fullName evidence="1">Uncharacterized protein</fullName>
    </submittedName>
</protein>
<reference evidence="1" key="2">
    <citation type="submission" date="2018-05" db="EMBL/GenBank/DDBJ databases">
        <title>OgluRS3 (Oryza glumaepatula Reference Sequence Version 3).</title>
        <authorList>
            <person name="Zhang J."/>
            <person name="Kudrna D."/>
            <person name="Lee S."/>
            <person name="Talag J."/>
            <person name="Welchert J."/>
            <person name="Wing R.A."/>
        </authorList>
    </citation>
    <scope>NUCLEOTIDE SEQUENCE [LARGE SCALE GENOMIC DNA]</scope>
</reference>